<dbReference type="EMBL" id="CM007382">
    <property type="protein sequence ID" value="ONK77445.1"/>
    <property type="molecule type" value="Genomic_DNA"/>
</dbReference>
<keyword evidence="1" id="KW-0812">Transmembrane</keyword>
<evidence type="ECO:0000313" key="2">
    <source>
        <dbReference type="EMBL" id="ONK77445.1"/>
    </source>
</evidence>
<name>A0A5P1FGE2_ASPOF</name>
<keyword evidence="1" id="KW-1133">Transmembrane helix</keyword>
<sequence>MSMKVWGDRWISLEGGARTSVPPPKGYTNVKIFNKKNKSPFCPNLKKRIEALVFKLLMEEKESLGCRKRKFDEGLVEILRLMRGVAMNPSKEADGEWKDKILRARMATFLRVLLMLHGILVWALSRSM</sequence>
<accession>A0A5P1FGE2</accession>
<evidence type="ECO:0000256" key="1">
    <source>
        <dbReference type="SAM" id="Phobius"/>
    </source>
</evidence>
<protein>
    <submittedName>
        <fullName evidence="2">Uncharacterized protein</fullName>
    </submittedName>
</protein>
<dbReference type="Gramene" id="ONK77445">
    <property type="protein sequence ID" value="ONK77445"/>
    <property type="gene ID" value="A4U43_C02F6600"/>
</dbReference>
<dbReference type="Proteomes" id="UP000243459">
    <property type="component" value="Chromosome 2"/>
</dbReference>
<keyword evidence="1" id="KW-0472">Membrane</keyword>
<keyword evidence="3" id="KW-1185">Reference proteome</keyword>
<organism evidence="2 3">
    <name type="scientific">Asparagus officinalis</name>
    <name type="common">Garden asparagus</name>
    <dbReference type="NCBI Taxonomy" id="4686"/>
    <lineage>
        <taxon>Eukaryota</taxon>
        <taxon>Viridiplantae</taxon>
        <taxon>Streptophyta</taxon>
        <taxon>Embryophyta</taxon>
        <taxon>Tracheophyta</taxon>
        <taxon>Spermatophyta</taxon>
        <taxon>Magnoliopsida</taxon>
        <taxon>Liliopsida</taxon>
        <taxon>Asparagales</taxon>
        <taxon>Asparagaceae</taxon>
        <taxon>Asparagoideae</taxon>
        <taxon>Asparagus</taxon>
    </lineage>
</organism>
<proteinExistence type="predicted"/>
<gene>
    <name evidence="2" type="ORF">A4U43_C02F6600</name>
</gene>
<feature type="transmembrane region" description="Helical" evidence="1">
    <location>
        <begin position="108"/>
        <end position="125"/>
    </location>
</feature>
<dbReference type="AlphaFoldDB" id="A0A5P1FGE2"/>
<evidence type="ECO:0000313" key="3">
    <source>
        <dbReference type="Proteomes" id="UP000243459"/>
    </source>
</evidence>
<reference evidence="3" key="1">
    <citation type="journal article" date="2017" name="Nat. Commun.">
        <title>The asparagus genome sheds light on the origin and evolution of a young Y chromosome.</title>
        <authorList>
            <person name="Harkess A."/>
            <person name="Zhou J."/>
            <person name="Xu C."/>
            <person name="Bowers J.E."/>
            <person name="Van der Hulst R."/>
            <person name="Ayyampalayam S."/>
            <person name="Mercati F."/>
            <person name="Riccardi P."/>
            <person name="McKain M.R."/>
            <person name="Kakrana A."/>
            <person name="Tang H."/>
            <person name="Ray J."/>
            <person name="Groenendijk J."/>
            <person name="Arikit S."/>
            <person name="Mathioni S.M."/>
            <person name="Nakano M."/>
            <person name="Shan H."/>
            <person name="Telgmann-Rauber A."/>
            <person name="Kanno A."/>
            <person name="Yue Z."/>
            <person name="Chen H."/>
            <person name="Li W."/>
            <person name="Chen Y."/>
            <person name="Xu X."/>
            <person name="Zhang Y."/>
            <person name="Luo S."/>
            <person name="Chen H."/>
            <person name="Gao J."/>
            <person name="Mao Z."/>
            <person name="Pires J.C."/>
            <person name="Luo M."/>
            <person name="Kudrna D."/>
            <person name="Wing R.A."/>
            <person name="Meyers B.C."/>
            <person name="Yi K."/>
            <person name="Kong H."/>
            <person name="Lavrijsen P."/>
            <person name="Sunseri F."/>
            <person name="Falavigna A."/>
            <person name="Ye Y."/>
            <person name="Leebens-Mack J.H."/>
            <person name="Chen G."/>
        </authorList>
    </citation>
    <scope>NUCLEOTIDE SEQUENCE [LARGE SCALE GENOMIC DNA]</scope>
    <source>
        <strain evidence="3">cv. DH0086</strain>
    </source>
</reference>